<dbReference type="PANTHER" id="PTHR30069">
    <property type="entry name" value="TONB-DEPENDENT OUTER MEMBRANE RECEPTOR"/>
    <property type="match status" value="1"/>
</dbReference>
<evidence type="ECO:0000313" key="10">
    <source>
        <dbReference type="EMBL" id="KAA4527008.1"/>
    </source>
</evidence>
<dbReference type="InterPro" id="IPR012910">
    <property type="entry name" value="Plug_dom"/>
</dbReference>
<dbReference type="Gene3D" id="2.170.130.10">
    <property type="entry name" value="TonB-dependent receptor, plug domain"/>
    <property type="match status" value="1"/>
</dbReference>
<dbReference type="InterPro" id="IPR023997">
    <property type="entry name" value="TonB-dep_OMP_SusC/RagA_CS"/>
</dbReference>
<keyword evidence="10" id="KW-0675">Receptor</keyword>
<feature type="signal peptide" evidence="8">
    <location>
        <begin position="1"/>
        <end position="29"/>
    </location>
</feature>
<accession>A0A5M5M3S3</accession>
<comment type="caution">
    <text evidence="10">The sequence shown here is derived from an EMBL/GenBank/DDBJ whole genome shotgun (WGS) entry which is preliminary data.</text>
</comment>
<keyword evidence="6 7" id="KW-0998">Cell outer membrane</keyword>
<dbReference type="Gene3D" id="2.60.40.1120">
    <property type="entry name" value="Carboxypeptidase-like, regulatory domain"/>
    <property type="match status" value="1"/>
</dbReference>
<dbReference type="Pfam" id="PF07715">
    <property type="entry name" value="Plug"/>
    <property type="match status" value="1"/>
</dbReference>
<keyword evidence="2 7" id="KW-0813">Transport</keyword>
<feature type="chain" id="PRO_5030133326" evidence="8">
    <location>
        <begin position="30"/>
        <end position="1039"/>
    </location>
</feature>
<evidence type="ECO:0000256" key="4">
    <source>
        <dbReference type="ARBA" id="ARBA00022692"/>
    </source>
</evidence>
<comment type="subcellular location">
    <subcellularLocation>
        <location evidence="1 7">Cell outer membrane</location>
        <topology evidence="1 7">Multi-pass membrane protein</topology>
    </subcellularLocation>
</comment>
<dbReference type="GO" id="GO:0015344">
    <property type="term" value="F:siderophore uptake transmembrane transporter activity"/>
    <property type="evidence" value="ECO:0007669"/>
    <property type="project" value="TreeGrafter"/>
</dbReference>
<evidence type="ECO:0000256" key="5">
    <source>
        <dbReference type="ARBA" id="ARBA00023136"/>
    </source>
</evidence>
<sequence length="1039" mass="116476">MKKQLTWSIRFTTLLLCLFSVLCIRAQQASNVKGTVLDSNNEPLIGATVSVKGNPSHGSITDIDGNFNLQVQNSQGTLVVSYVGYLTQEIPLQGRLNLVIKMKEDAQTLDEVVVVGYGSQKRGHLTSAVSSINAKELMKAPMQNVSNLLTGKISGLTSIQASGKPGDDGTTLYVRGLNSFSNNGPMVIVDGVARPMDYVNPNDIASISILKDAAASIYGVQGANGVILITTKNGGEGPAKISYDGSVTITQNTAMPEFLNARDYMYWHNKAREMDNLTPLWTADIQNKVLSNDPNSIWGETDWLDMIFRTGFTQQHNISASGGTEKTRYYASLGYMDQEGTLKNTSFTRYNARVNLDVEVAKNLRFSTNISGYRSSRDWPGTAIANQGEFDPIRQAINTIPIIKSEFNGMPTAWTGSSYYVNGYAALTKSGYKKQTRWTLDSNYKLEYDFSGLTDILKGLKVSIFGAYNYRNTIDSNFDRYYELYSINDTFDEKVVGASGFSKDNSYTKAASFGDTWLLRPQIDYSLDFKKHHVNTLLFYEAQKVYSDTMTGKKTGYFSDDPVDLSLGTILPENPITGSHSYTAQASWAGRFSYAYDQKYLAEFAFRYDGSYVFAPENRWGFFPSASIGWVVSQEKFFQEALPFVNYFKIRASYGQSGNDNVTAYLYNSNFAIANNSMVLGDAPISQFYTKNKYIYRDLTWATTHSFNLGFEFDLWHQKLGVELDLFYKLTEDILESKSGSYPTSLGEYYPSYQNSGKVDNRGLELTVKHINQINRDWGYRLEGIFSYARNRVLKKAVTDNYPNYRAILGQPMNTRFGYQALGLFQTEEELDNYPAAPTGTKNLGDLKYLDVNGDGIINPEYDYVKTGYGQIPEINFSLNMEVTYKNFYATMLWQGVTHCDYELSGVYDSGTTAATSYTSPFGGKGNSAYYLIEGAWTPENTNAKYPRLTTIANGNNAARSTWWVVNGQYLRLKNFNIGYNVPERVLRKTPFSRINIYLAGTNLLTLSHFKYVDPESPSVSNGYYPQQKTYSLGLNVTF</sequence>
<evidence type="ECO:0000259" key="9">
    <source>
        <dbReference type="Pfam" id="PF07715"/>
    </source>
</evidence>
<dbReference type="InterPro" id="IPR036942">
    <property type="entry name" value="Beta-barrel_TonB_sf"/>
</dbReference>
<evidence type="ECO:0000256" key="1">
    <source>
        <dbReference type="ARBA" id="ARBA00004571"/>
    </source>
</evidence>
<proteinExistence type="inferred from homology"/>
<dbReference type="FunFam" id="2.170.130.10:FF:000003">
    <property type="entry name" value="SusC/RagA family TonB-linked outer membrane protein"/>
    <property type="match status" value="1"/>
</dbReference>
<dbReference type="PANTHER" id="PTHR30069:SF50">
    <property type="entry name" value="TONB-DEPENDENT RECEPTOR HI_1217-RELATED"/>
    <property type="match status" value="1"/>
</dbReference>
<dbReference type="FunFam" id="2.60.40.1120:FF:000003">
    <property type="entry name" value="Outer membrane protein Omp121"/>
    <property type="match status" value="1"/>
</dbReference>
<dbReference type="Pfam" id="PF13715">
    <property type="entry name" value="CarbopepD_reg_2"/>
    <property type="match status" value="1"/>
</dbReference>
<dbReference type="InterPro" id="IPR023996">
    <property type="entry name" value="TonB-dep_OMP_SusC/RagA"/>
</dbReference>
<dbReference type="NCBIfam" id="TIGR04056">
    <property type="entry name" value="OMP_RagA_SusC"/>
    <property type="match status" value="1"/>
</dbReference>
<feature type="domain" description="TonB-dependent receptor plug" evidence="9">
    <location>
        <begin position="125"/>
        <end position="226"/>
    </location>
</feature>
<keyword evidence="3 7" id="KW-1134">Transmembrane beta strand</keyword>
<dbReference type="EMBL" id="VWGP01000032">
    <property type="protein sequence ID" value="KAA4527008.1"/>
    <property type="molecule type" value="Genomic_DNA"/>
</dbReference>
<dbReference type="NCBIfam" id="TIGR04057">
    <property type="entry name" value="SusC_RagA_signa"/>
    <property type="match status" value="1"/>
</dbReference>
<evidence type="ECO:0000313" key="11">
    <source>
        <dbReference type="Proteomes" id="UP000478493"/>
    </source>
</evidence>
<keyword evidence="5 7" id="KW-0472">Membrane</keyword>
<evidence type="ECO:0000256" key="8">
    <source>
        <dbReference type="SAM" id="SignalP"/>
    </source>
</evidence>
<evidence type="ECO:0000256" key="6">
    <source>
        <dbReference type="ARBA" id="ARBA00023237"/>
    </source>
</evidence>
<dbReference type="SUPFAM" id="SSF49464">
    <property type="entry name" value="Carboxypeptidase regulatory domain-like"/>
    <property type="match status" value="1"/>
</dbReference>
<dbReference type="InterPro" id="IPR008969">
    <property type="entry name" value="CarboxyPept-like_regulatory"/>
</dbReference>
<evidence type="ECO:0000256" key="2">
    <source>
        <dbReference type="ARBA" id="ARBA00022448"/>
    </source>
</evidence>
<comment type="similarity">
    <text evidence="7">Belongs to the TonB-dependent receptor family.</text>
</comment>
<dbReference type="InterPro" id="IPR039426">
    <property type="entry name" value="TonB-dep_rcpt-like"/>
</dbReference>
<dbReference type="GO" id="GO:0009279">
    <property type="term" value="C:cell outer membrane"/>
    <property type="evidence" value="ECO:0007669"/>
    <property type="project" value="UniProtKB-SubCell"/>
</dbReference>
<evidence type="ECO:0000256" key="3">
    <source>
        <dbReference type="ARBA" id="ARBA00022452"/>
    </source>
</evidence>
<dbReference type="SUPFAM" id="SSF56935">
    <property type="entry name" value="Porins"/>
    <property type="match status" value="1"/>
</dbReference>
<organism evidence="10 11">
    <name type="scientific">Bacteroides ovatus</name>
    <dbReference type="NCBI Taxonomy" id="28116"/>
    <lineage>
        <taxon>Bacteria</taxon>
        <taxon>Pseudomonadati</taxon>
        <taxon>Bacteroidota</taxon>
        <taxon>Bacteroidia</taxon>
        <taxon>Bacteroidales</taxon>
        <taxon>Bacteroidaceae</taxon>
        <taxon>Bacteroides</taxon>
    </lineage>
</organism>
<reference evidence="10 11" key="1">
    <citation type="journal article" date="2019" name="Nat. Med.">
        <title>A library of human gut bacterial isolates paired with longitudinal multiomics data enables mechanistic microbiome research.</title>
        <authorList>
            <person name="Poyet M."/>
            <person name="Groussin M."/>
            <person name="Gibbons S.M."/>
            <person name="Avila-Pacheco J."/>
            <person name="Jiang X."/>
            <person name="Kearney S.M."/>
            <person name="Perrotta A.R."/>
            <person name="Berdy B."/>
            <person name="Zhao S."/>
            <person name="Lieberman T.D."/>
            <person name="Swanson P.K."/>
            <person name="Smith M."/>
            <person name="Roesemann S."/>
            <person name="Alexander J.E."/>
            <person name="Rich S.A."/>
            <person name="Livny J."/>
            <person name="Vlamakis H."/>
            <person name="Clish C."/>
            <person name="Bullock K."/>
            <person name="Deik A."/>
            <person name="Scott J."/>
            <person name="Pierce K.A."/>
            <person name="Xavier R.J."/>
            <person name="Alm E.J."/>
        </authorList>
    </citation>
    <scope>NUCLEOTIDE SEQUENCE [LARGE SCALE GENOMIC DNA]</scope>
    <source>
        <strain evidence="10 11">BIOML-A41</strain>
    </source>
</reference>
<dbReference type="GO" id="GO:0044718">
    <property type="term" value="P:siderophore transmembrane transport"/>
    <property type="evidence" value="ECO:0007669"/>
    <property type="project" value="TreeGrafter"/>
</dbReference>
<keyword evidence="4 7" id="KW-0812">Transmembrane</keyword>
<dbReference type="Proteomes" id="UP000478493">
    <property type="component" value="Unassembled WGS sequence"/>
</dbReference>
<dbReference type="Gene3D" id="2.40.170.20">
    <property type="entry name" value="TonB-dependent receptor, beta-barrel domain"/>
    <property type="match status" value="1"/>
</dbReference>
<gene>
    <name evidence="10" type="ORF">F3B85_25355</name>
</gene>
<dbReference type="InterPro" id="IPR037066">
    <property type="entry name" value="Plug_dom_sf"/>
</dbReference>
<dbReference type="AlphaFoldDB" id="A0A5M5M3S3"/>
<dbReference type="PROSITE" id="PS52016">
    <property type="entry name" value="TONB_DEPENDENT_REC_3"/>
    <property type="match status" value="1"/>
</dbReference>
<dbReference type="RefSeq" id="WP_004307207.1">
    <property type="nucleotide sequence ID" value="NZ_CABKQC010000013.1"/>
</dbReference>
<evidence type="ECO:0000256" key="7">
    <source>
        <dbReference type="PROSITE-ProRule" id="PRU01360"/>
    </source>
</evidence>
<protein>
    <submittedName>
        <fullName evidence="10">TonB-dependent receptor</fullName>
    </submittedName>
</protein>
<name>A0A5M5M3S3_BACOV</name>
<keyword evidence="8" id="KW-0732">Signal</keyword>